<dbReference type="InterPro" id="IPR023045">
    <property type="entry name" value="MoaC"/>
</dbReference>
<dbReference type="PANTHER" id="PTHR22960">
    <property type="entry name" value="MOLYBDOPTERIN COFACTOR SYNTHESIS PROTEIN A"/>
    <property type="match status" value="1"/>
</dbReference>
<dbReference type="NCBIfam" id="NF006870">
    <property type="entry name" value="PRK09364.1"/>
    <property type="match status" value="1"/>
</dbReference>
<feature type="domain" description="Molybdopterin cofactor biosynthesis C (MoaC)" evidence="8">
    <location>
        <begin position="51"/>
        <end position="205"/>
    </location>
</feature>
<evidence type="ECO:0000256" key="4">
    <source>
        <dbReference type="ARBA" id="ARBA00023150"/>
    </source>
</evidence>
<dbReference type="HAMAP" id="MF_01224_B">
    <property type="entry name" value="MoaC_B"/>
    <property type="match status" value="1"/>
</dbReference>
<dbReference type="NCBIfam" id="TIGR00581">
    <property type="entry name" value="moaC"/>
    <property type="match status" value="1"/>
</dbReference>
<feature type="active site" evidence="6">
    <location>
        <position position="183"/>
    </location>
</feature>
<organism evidence="9 10">
    <name type="scientific">Brevibacterium pityocampae</name>
    <dbReference type="NCBI Taxonomy" id="506594"/>
    <lineage>
        <taxon>Bacteria</taxon>
        <taxon>Bacillati</taxon>
        <taxon>Actinomycetota</taxon>
        <taxon>Actinomycetes</taxon>
        <taxon>Micrococcales</taxon>
        <taxon>Brevibacteriaceae</taxon>
        <taxon>Brevibacterium</taxon>
    </lineage>
</organism>
<dbReference type="Proteomes" id="UP001500642">
    <property type="component" value="Unassembled WGS sequence"/>
</dbReference>
<dbReference type="EMBL" id="BAABGL010000001">
    <property type="protein sequence ID" value="GAA4382085.1"/>
    <property type="molecule type" value="Genomic_DNA"/>
</dbReference>
<dbReference type="Gene3D" id="3.30.70.640">
    <property type="entry name" value="Molybdopterin cofactor biosynthesis C (MoaC) domain"/>
    <property type="match status" value="1"/>
</dbReference>
<evidence type="ECO:0000313" key="10">
    <source>
        <dbReference type="Proteomes" id="UP001500642"/>
    </source>
</evidence>
<evidence type="ECO:0000256" key="3">
    <source>
        <dbReference type="ARBA" id="ARBA00012575"/>
    </source>
</evidence>
<feature type="compositionally biased region" description="Basic and acidic residues" evidence="7">
    <location>
        <begin position="1"/>
        <end position="12"/>
    </location>
</feature>
<dbReference type="InterPro" id="IPR050105">
    <property type="entry name" value="MoCo_biosynth_MoaA/MoaC"/>
</dbReference>
<evidence type="ECO:0000313" key="9">
    <source>
        <dbReference type="EMBL" id="GAA4382085.1"/>
    </source>
</evidence>
<name>A0ABP8IZG6_9MICO</name>
<protein>
    <recommendedName>
        <fullName evidence="3 6">Cyclic pyranopterin monophosphate synthase</fullName>
        <ecNumber evidence="3 6">4.6.1.17</ecNumber>
    </recommendedName>
    <alternativeName>
        <fullName evidence="6">Molybdenum cofactor biosynthesis protein C</fullName>
    </alternativeName>
</protein>
<comment type="catalytic activity">
    <reaction evidence="1 6">
        <text>(8S)-3',8-cyclo-7,8-dihydroguanosine 5'-triphosphate = cyclic pyranopterin phosphate + diphosphate</text>
        <dbReference type="Rhea" id="RHEA:49580"/>
        <dbReference type="ChEBI" id="CHEBI:33019"/>
        <dbReference type="ChEBI" id="CHEBI:59648"/>
        <dbReference type="ChEBI" id="CHEBI:131766"/>
        <dbReference type="EC" id="4.6.1.17"/>
    </reaction>
</comment>
<feature type="region of interest" description="Disordered" evidence="7">
    <location>
        <begin position="1"/>
        <end position="34"/>
    </location>
</feature>
<evidence type="ECO:0000259" key="8">
    <source>
        <dbReference type="Pfam" id="PF01967"/>
    </source>
</evidence>
<comment type="pathway">
    <text evidence="2 6">Cofactor biosynthesis; molybdopterin biosynthesis.</text>
</comment>
<gene>
    <name evidence="6 9" type="primary">moaC</name>
    <name evidence="9" type="ORF">GCM10023167_00130</name>
</gene>
<keyword evidence="5 6" id="KW-0456">Lyase</keyword>
<dbReference type="InterPro" id="IPR047594">
    <property type="entry name" value="MoaC_bact/euk"/>
</dbReference>
<comment type="caution">
    <text evidence="9">The sequence shown here is derived from an EMBL/GenBank/DDBJ whole genome shotgun (WGS) entry which is preliminary data.</text>
</comment>
<accession>A0ABP8IZG6</accession>
<evidence type="ECO:0000256" key="1">
    <source>
        <dbReference type="ARBA" id="ARBA00001637"/>
    </source>
</evidence>
<evidence type="ECO:0000256" key="5">
    <source>
        <dbReference type="ARBA" id="ARBA00023239"/>
    </source>
</evidence>
<evidence type="ECO:0000256" key="2">
    <source>
        <dbReference type="ARBA" id="ARBA00005046"/>
    </source>
</evidence>
<dbReference type="CDD" id="cd01420">
    <property type="entry name" value="MoaC_PE"/>
    <property type="match status" value="1"/>
</dbReference>
<comment type="subunit">
    <text evidence="6">Homohexamer; trimer of dimers.</text>
</comment>
<proteinExistence type="inferred from homology"/>
<comment type="function">
    <text evidence="6">Catalyzes the conversion of (8S)-3',8-cyclo-7,8-dihydroguanosine 5'-triphosphate to cyclic pyranopterin monophosphate (cPMP).</text>
</comment>
<dbReference type="InterPro" id="IPR002820">
    <property type="entry name" value="Mopterin_CF_biosynth-C_dom"/>
</dbReference>
<dbReference type="InterPro" id="IPR036522">
    <property type="entry name" value="MoaC_sf"/>
</dbReference>
<keyword evidence="10" id="KW-1185">Reference proteome</keyword>
<feature type="binding site" evidence="6">
    <location>
        <begin position="168"/>
        <end position="169"/>
    </location>
    <ligand>
        <name>substrate</name>
    </ligand>
</feature>
<sequence>MRPDPTRPHSTEPDCPGQGPDAAAGQVPGGHTDARTAGRLTHVRADGSAHMVDVGDKAVTKREATAEAILLTRPEVVAQIVEGGLPKGDALAVARVAGIMAAKRTPELVPLCHPLPISGVTVDFEPLPGSAADAAGKHAACEPGAEAHTAGVRITASVRTTGVTGVEMEALTAASVAALTVYDMIKALDRAAEITRVRVLAKSGGASGEWVRR</sequence>
<comment type="similarity">
    <text evidence="6">Belongs to the MoaC family.</text>
</comment>
<dbReference type="EC" id="4.6.1.17" evidence="3 6"/>
<keyword evidence="4 6" id="KW-0501">Molybdenum cofactor biosynthesis</keyword>
<feature type="binding site" evidence="6">
    <location>
        <begin position="111"/>
        <end position="113"/>
    </location>
    <ligand>
        <name>substrate</name>
    </ligand>
</feature>
<dbReference type="Pfam" id="PF01967">
    <property type="entry name" value="MoaC"/>
    <property type="match status" value="1"/>
</dbReference>
<evidence type="ECO:0000256" key="6">
    <source>
        <dbReference type="HAMAP-Rule" id="MF_01224"/>
    </source>
</evidence>
<evidence type="ECO:0000256" key="7">
    <source>
        <dbReference type="SAM" id="MobiDB-lite"/>
    </source>
</evidence>
<reference evidence="10" key="1">
    <citation type="journal article" date="2019" name="Int. J. Syst. Evol. Microbiol.">
        <title>The Global Catalogue of Microorganisms (GCM) 10K type strain sequencing project: providing services to taxonomists for standard genome sequencing and annotation.</title>
        <authorList>
            <consortium name="The Broad Institute Genomics Platform"/>
            <consortium name="The Broad Institute Genome Sequencing Center for Infectious Disease"/>
            <person name="Wu L."/>
            <person name="Ma J."/>
        </authorList>
    </citation>
    <scope>NUCLEOTIDE SEQUENCE [LARGE SCALE GENOMIC DNA]</scope>
    <source>
        <strain evidence="10">JCM 17808</strain>
    </source>
</reference>
<dbReference type="SUPFAM" id="SSF55040">
    <property type="entry name" value="Molybdenum cofactor biosynthesis protein C, MoaC"/>
    <property type="match status" value="1"/>
</dbReference>